<reference evidence="6" key="1">
    <citation type="journal article" date="2019" name="Int. J. Syst. Evol. Microbiol.">
        <title>The Global Catalogue of Microorganisms (GCM) 10K type strain sequencing project: providing services to taxonomists for standard genome sequencing and annotation.</title>
        <authorList>
            <consortium name="The Broad Institute Genomics Platform"/>
            <consortium name="The Broad Institute Genome Sequencing Center for Infectious Disease"/>
            <person name="Wu L."/>
            <person name="Ma J."/>
        </authorList>
    </citation>
    <scope>NUCLEOTIDE SEQUENCE [LARGE SCALE GENOMIC DNA]</scope>
    <source>
        <strain evidence="6">JCM 4505</strain>
    </source>
</reference>
<dbReference type="CDD" id="cd02440">
    <property type="entry name" value="AdoMet_MTases"/>
    <property type="match status" value="1"/>
</dbReference>
<dbReference type="InterPro" id="IPR013216">
    <property type="entry name" value="Methyltransf_11"/>
</dbReference>
<dbReference type="SUPFAM" id="SSF53335">
    <property type="entry name" value="S-adenosyl-L-methionine-dependent methyltransferases"/>
    <property type="match status" value="1"/>
</dbReference>
<dbReference type="InterPro" id="IPR051052">
    <property type="entry name" value="Diverse_substrate_MTase"/>
</dbReference>
<dbReference type="EMBL" id="BAAABV010000005">
    <property type="protein sequence ID" value="GAA0270268.1"/>
    <property type="molecule type" value="Genomic_DNA"/>
</dbReference>
<dbReference type="Pfam" id="PF08241">
    <property type="entry name" value="Methyltransf_11"/>
    <property type="match status" value="1"/>
</dbReference>
<dbReference type="Gene3D" id="3.40.50.150">
    <property type="entry name" value="Vaccinia Virus protein VP39"/>
    <property type="match status" value="1"/>
</dbReference>
<comment type="caution">
    <text evidence="5">The sequence shown here is derived from an EMBL/GenBank/DDBJ whole genome shotgun (WGS) entry which is preliminary data.</text>
</comment>
<evidence type="ECO:0000259" key="4">
    <source>
        <dbReference type="Pfam" id="PF08241"/>
    </source>
</evidence>
<evidence type="ECO:0000256" key="3">
    <source>
        <dbReference type="ARBA" id="ARBA00022679"/>
    </source>
</evidence>
<evidence type="ECO:0000313" key="6">
    <source>
        <dbReference type="Proteomes" id="UP001501867"/>
    </source>
</evidence>
<sequence length="303" mass="34172">MSRTDFRTPALDALAKKVIPARHFEFSTETARDRFFNDTRMLDVKQDVHNRFRTNPTSMVGHMIDNLALTGTEDLLDLGCGNAFVLEHLRPHLADGTITGLDVAPAVLEAARARMHGTATACTWIEGSADDLSMLDEDSFDRVMANYMIHYVPDLDRCFSEVRRVMRPGGIFQLTTDRPDSMLEMYQVHFTALKAMNAPDYLFKATPKGRLSLDNGTEQLAGHFETVKRVTWQDQLRFTDPAPFLRFYQVGHNHCCASSEPDARLDGAFFAELRERVAEQVAQAIMEHGHFAVTKYTGSFLCS</sequence>
<proteinExistence type="inferred from homology"/>
<feature type="domain" description="Methyltransferase type 11" evidence="4">
    <location>
        <begin position="76"/>
        <end position="172"/>
    </location>
</feature>
<dbReference type="PANTHER" id="PTHR44942">
    <property type="entry name" value="METHYLTRANSF_11 DOMAIN-CONTAINING PROTEIN"/>
    <property type="match status" value="1"/>
</dbReference>
<evidence type="ECO:0000256" key="2">
    <source>
        <dbReference type="ARBA" id="ARBA00022603"/>
    </source>
</evidence>
<organism evidence="5 6">
    <name type="scientific">Streptomyces polychromogenes</name>
    <dbReference type="NCBI Taxonomy" id="67342"/>
    <lineage>
        <taxon>Bacteria</taxon>
        <taxon>Bacillati</taxon>
        <taxon>Actinomycetota</taxon>
        <taxon>Actinomycetes</taxon>
        <taxon>Kitasatosporales</taxon>
        <taxon>Streptomycetaceae</taxon>
        <taxon>Streptomyces</taxon>
    </lineage>
</organism>
<accession>A0ABP3EMM5</accession>
<dbReference type="InterPro" id="IPR029063">
    <property type="entry name" value="SAM-dependent_MTases_sf"/>
</dbReference>
<keyword evidence="6" id="KW-1185">Reference proteome</keyword>
<evidence type="ECO:0000313" key="5">
    <source>
        <dbReference type="EMBL" id="GAA0270268.1"/>
    </source>
</evidence>
<evidence type="ECO:0000256" key="1">
    <source>
        <dbReference type="ARBA" id="ARBA00008361"/>
    </source>
</evidence>
<keyword evidence="3" id="KW-0808">Transferase</keyword>
<keyword evidence="2" id="KW-0489">Methyltransferase</keyword>
<comment type="similarity">
    <text evidence="1">Belongs to the methyltransferase superfamily.</text>
</comment>
<dbReference type="Proteomes" id="UP001501867">
    <property type="component" value="Unassembled WGS sequence"/>
</dbReference>
<dbReference type="PANTHER" id="PTHR44942:SF4">
    <property type="entry name" value="METHYLTRANSFERASE TYPE 11 DOMAIN-CONTAINING PROTEIN"/>
    <property type="match status" value="1"/>
</dbReference>
<gene>
    <name evidence="5" type="ORF">GCM10010302_04790</name>
</gene>
<protein>
    <recommendedName>
        <fullName evidence="4">Methyltransferase type 11 domain-containing protein</fullName>
    </recommendedName>
</protein>
<name>A0ABP3EMM5_9ACTN</name>
<dbReference type="RefSeq" id="WP_344151575.1">
    <property type="nucleotide sequence ID" value="NZ_BAAABV010000005.1"/>
</dbReference>